<dbReference type="EMBL" id="QEFB01000004">
    <property type="protein sequence ID" value="PWC07586.1"/>
    <property type="molecule type" value="Genomic_DNA"/>
</dbReference>
<protein>
    <recommendedName>
        <fullName evidence="5">Glycosyltransferase 2-like domain-containing protein</fullName>
    </recommendedName>
</protein>
<comment type="pathway">
    <text evidence="1">Cell wall biogenesis; cell wall polysaccharide biosynthesis.</text>
</comment>
<dbReference type="SUPFAM" id="SSF53448">
    <property type="entry name" value="Nucleotide-diphospho-sugar transferases"/>
    <property type="match status" value="1"/>
</dbReference>
<sequence>MTETTVVVVFHDRLDELAECLESLLPEQVSVVVIDVSKGSSAQGVANRFSFVTYRAAPENRGYGWACNLGISIARTEVVIVSNSDVMFLSGSVAILEAAVANRKAIAAPIQLVRRGGPAGQDSLQPLPGMRTALTKWLWIGRKRRDAQRAADLETMLRASETRDVAGKYALSGACVAASSESWKELQGFDEGFFLYEEDIDLSLRAAAASHSVLLVSPAQVVHESGTNDRGLAFASLNTAARSEQRLWRKHRIGRSFPVRVLQVVGLLLRGFVALITGRTGAARTYAKVAMRARA</sequence>
<evidence type="ECO:0000313" key="6">
    <source>
        <dbReference type="EMBL" id="PWC07586.1"/>
    </source>
</evidence>
<evidence type="ECO:0000256" key="4">
    <source>
        <dbReference type="ARBA" id="ARBA00022679"/>
    </source>
</evidence>
<reference evidence="7" key="1">
    <citation type="submission" date="2018-04" db="EMBL/GenBank/DDBJ databases">
        <authorList>
            <person name="Liu S."/>
            <person name="Wang Z."/>
            <person name="Li J."/>
        </authorList>
    </citation>
    <scope>NUCLEOTIDE SEQUENCE [LARGE SCALE GENOMIC DNA]</scope>
    <source>
        <strain evidence="7">622</strain>
    </source>
</reference>
<evidence type="ECO:0000259" key="5">
    <source>
        <dbReference type="Pfam" id="PF00535"/>
    </source>
</evidence>
<dbReference type="RefSeq" id="WP_108962533.1">
    <property type="nucleotide sequence ID" value="NZ_QEFB01000004.1"/>
</dbReference>
<evidence type="ECO:0000256" key="2">
    <source>
        <dbReference type="ARBA" id="ARBA00006739"/>
    </source>
</evidence>
<evidence type="ECO:0000256" key="3">
    <source>
        <dbReference type="ARBA" id="ARBA00022676"/>
    </source>
</evidence>
<evidence type="ECO:0000313" key="7">
    <source>
        <dbReference type="Proteomes" id="UP000244962"/>
    </source>
</evidence>
<organism evidence="6 7">
    <name type="scientific">Mycetocola zhujimingii</name>
    <dbReference type="NCBI Taxonomy" id="2079792"/>
    <lineage>
        <taxon>Bacteria</taxon>
        <taxon>Bacillati</taxon>
        <taxon>Actinomycetota</taxon>
        <taxon>Actinomycetes</taxon>
        <taxon>Micrococcales</taxon>
        <taxon>Microbacteriaceae</taxon>
        <taxon>Mycetocola</taxon>
    </lineage>
</organism>
<dbReference type="Pfam" id="PF00535">
    <property type="entry name" value="Glycos_transf_2"/>
    <property type="match status" value="1"/>
</dbReference>
<keyword evidence="3" id="KW-0328">Glycosyltransferase</keyword>
<dbReference type="Gene3D" id="3.90.550.10">
    <property type="entry name" value="Spore Coat Polysaccharide Biosynthesis Protein SpsA, Chain A"/>
    <property type="match status" value="1"/>
</dbReference>
<feature type="domain" description="Glycosyltransferase 2-like" evidence="5">
    <location>
        <begin position="5"/>
        <end position="118"/>
    </location>
</feature>
<dbReference type="Proteomes" id="UP000244962">
    <property type="component" value="Unassembled WGS sequence"/>
</dbReference>
<dbReference type="PANTHER" id="PTHR43179:SF12">
    <property type="entry name" value="GALACTOFURANOSYLTRANSFERASE GLFT2"/>
    <property type="match status" value="1"/>
</dbReference>
<gene>
    <name evidence="6" type="ORF">DF223_06010</name>
</gene>
<name>A0A2U1TFD9_9MICO</name>
<accession>A0A2U1TFD9</accession>
<dbReference type="PANTHER" id="PTHR43179">
    <property type="entry name" value="RHAMNOSYLTRANSFERASE WBBL"/>
    <property type="match status" value="1"/>
</dbReference>
<dbReference type="GO" id="GO:0016757">
    <property type="term" value="F:glycosyltransferase activity"/>
    <property type="evidence" value="ECO:0007669"/>
    <property type="project" value="UniProtKB-KW"/>
</dbReference>
<comment type="caution">
    <text evidence="6">The sequence shown here is derived from an EMBL/GenBank/DDBJ whole genome shotgun (WGS) entry which is preliminary data.</text>
</comment>
<evidence type="ECO:0000256" key="1">
    <source>
        <dbReference type="ARBA" id="ARBA00004776"/>
    </source>
</evidence>
<comment type="similarity">
    <text evidence="2">Belongs to the glycosyltransferase 2 family.</text>
</comment>
<dbReference type="InterPro" id="IPR029044">
    <property type="entry name" value="Nucleotide-diphossugar_trans"/>
</dbReference>
<keyword evidence="7" id="KW-1185">Reference proteome</keyword>
<dbReference type="AlphaFoldDB" id="A0A2U1TFD9"/>
<proteinExistence type="inferred from homology"/>
<keyword evidence="4" id="KW-0808">Transferase</keyword>
<dbReference type="InterPro" id="IPR001173">
    <property type="entry name" value="Glyco_trans_2-like"/>
</dbReference>